<evidence type="ECO:0000256" key="9">
    <source>
        <dbReference type="ARBA" id="ARBA00047317"/>
    </source>
</evidence>
<dbReference type="STRING" id="55758.MBFIL_02250"/>
<protein>
    <recommendedName>
        <fullName evidence="3">molybdopterin molybdotransferase</fullName>
        <ecNumber evidence="3">2.10.1.1</ecNumber>
    </recommendedName>
</protein>
<reference evidence="11 12" key="1">
    <citation type="submission" date="2016-04" db="EMBL/GenBank/DDBJ databases">
        <title>Genome sequence of Methanobrevibacter filiformis DSM 11501.</title>
        <authorList>
            <person name="Poehlein A."/>
            <person name="Seedorf H."/>
            <person name="Daniel R."/>
        </authorList>
    </citation>
    <scope>NUCLEOTIDE SEQUENCE [LARGE SCALE GENOMIC DNA]</scope>
    <source>
        <strain evidence="11 12">DSM 11501</strain>
    </source>
</reference>
<comment type="pathway">
    <text evidence="2">Cofactor biosynthesis; molybdopterin biosynthesis.</text>
</comment>
<keyword evidence="4" id="KW-0500">Molybdenum</keyword>
<proteinExistence type="predicted"/>
<evidence type="ECO:0000256" key="2">
    <source>
        <dbReference type="ARBA" id="ARBA00005046"/>
    </source>
</evidence>
<comment type="caution">
    <text evidence="11">The sequence shown here is derived from an EMBL/GenBank/DDBJ whole genome shotgun (WGS) entry which is preliminary data.</text>
</comment>
<dbReference type="PATRIC" id="fig|55758.3.peg.248"/>
<dbReference type="Pfam" id="PF03454">
    <property type="entry name" value="MoeA_C"/>
    <property type="match status" value="1"/>
</dbReference>
<evidence type="ECO:0000256" key="8">
    <source>
        <dbReference type="ARBA" id="ARBA00023150"/>
    </source>
</evidence>
<dbReference type="NCBIfam" id="TIGR00177">
    <property type="entry name" value="molyb_syn"/>
    <property type="match status" value="1"/>
</dbReference>
<dbReference type="GO" id="GO:0006777">
    <property type="term" value="P:Mo-molybdopterin cofactor biosynthetic process"/>
    <property type="evidence" value="ECO:0007669"/>
    <property type="project" value="UniProtKB-KW"/>
</dbReference>
<evidence type="ECO:0000259" key="10">
    <source>
        <dbReference type="SMART" id="SM00852"/>
    </source>
</evidence>
<dbReference type="GO" id="GO:0005737">
    <property type="term" value="C:cytoplasm"/>
    <property type="evidence" value="ECO:0007669"/>
    <property type="project" value="TreeGrafter"/>
</dbReference>
<dbReference type="Pfam" id="PF00994">
    <property type="entry name" value="MoCF_biosynth"/>
    <property type="match status" value="1"/>
</dbReference>
<accession>A0A166F5C8</accession>
<comment type="cofactor">
    <cofactor evidence="1">
        <name>Mg(2+)</name>
        <dbReference type="ChEBI" id="CHEBI:18420"/>
    </cofactor>
</comment>
<dbReference type="PANTHER" id="PTHR10192:SF5">
    <property type="entry name" value="GEPHYRIN"/>
    <property type="match status" value="1"/>
</dbReference>
<dbReference type="Gene3D" id="3.90.105.10">
    <property type="entry name" value="Molybdopterin biosynthesis moea protein, domain 2"/>
    <property type="match status" value="1"/>
</dbReference>
<dbReference type="EMBL" id="LWMT01000027">
    <property type="protein sequence ID" value="KZX17332.1"/>
    <property type="molecule type" value="Genomic_DNA"/>
</dbReference>
<evidence type="ECO:0000256" key="7">
    <source>
        <dbReference type="ARBA" id="ARBA00022842"/>
    </source>
</evidence>
<dbReference type="Gene3D" id="3.40.980.10">
    <property type="entry name" value="MoaB/Mog-like domain"/>
    <property type="match status" value="1"/>
</dbReference>
<dbReference type="Pfam" id="PF03453">
    <property type="entry name" value="MoeA_N"/>
    <property type="match status" value="1"/>
</dbReference>
<dbReference type="PROSITE" id="PS01079">
    <property type="entry name" value="MOCF_BIOSYNTHESIS_2"/>
    <property type="match status" value="1"/>
</dbReference>
<evidence type="ECO:0000256" key="4">
    <source>
        <dbReference type="ARBA" id="ARBA00022505"/>
    </source>
</evidence>
<evidence type="ECO:0000313" key="11">
    <source>
        <dbReference type="EMBL" id="KZX17332.1"/>
    </source>
</evidence>
<keyword evidence="5 11" id="KW-0808">Transferase</keyword>
<keyword evidence="12" id="KW-1185">Reference proteome</keyword>
<dbReference type="InterPro" id="IPR005110">
    <property type="entry name" value="MoeA_linker/N"/>
</dbReference>
<dbReference type="Gene3D" id="2.40.340.10">
    <property type="entry name" value="MoeA, C-terminal, domain IV"/>
    <property type="match status" value="1"/>
</dbReference>
<evidence type="ECO:0000256" key="5">
    <source>
        <dbReference type="ARBA" id="ARBA00022679"/>
    </source>
</evidence>
<dbReference type="InterPro" id="IPR005111">
    <property type="entry name" value="MoeA_C_domain_IV"/>
</dbReference>
<evidence type="ECO:0000256" key="3">
    <source>
        <dbReference type="ARBA" id="ARBA00013269"/>
    </source>
</evidence>
<keyword evidence="8" id="KW-0501">Molybdenum cofactor biosynthesis</keyword>
<dbReference type="GO" id="GO:0046872">
    <property type="term" value="F:metal ion binding"/>
    <property type="evidence" value="ECO:0007669"/>
    <property type="project" value="UniProtKB-KW"/>
</dbReference>
<dbReference type="InterPro" id="IPR036425">
    <property type="entry name" value="MoaB/Mog-like_dom_sf"/>
</dbReference>
<dbReference type="NCBIfam" id="NF045515">
    <property type="entry name" value="Glp_gephyrin"/>
    <property type="match status" value="1"/>
</dbReference>
<dbReference type="FunFam" id="3.40.980.10:FF:000004">
    <property type="entry name" value="Molybdopterin molybdenumtransferase"/>
    <property type="match status" value="1"/>
</dbReference>
<dbReference type="RefSeq" id="WP_066970651.1">
    <property type="nucleotide sequence ID" value="NZ_LWMT01000027.1"/>
</dbReference>
<name>A0A166F5C8_9EURY</name>
<dbReference type="AlphaFoldDB" id="A0A166F5C8"/>
<keyword evidence="7" id="KW-0460">Magnesium</keyword>
<dbReference type="EC" id="2.10.1.1" evidence="3"/>
<dbReference type="UniPathway" id="UPA00344"/>
<dbReference type="SUPFAM" id="SSF63882">
    <property type="entry name" value="MoeA N-terminal region -like"/>
    <property type="match status" value="1"/>
</dbReference>
<dbReference type="FunFam" id="2.170.190.11:FF:000001">
    <property type="entry name" value="Molybdopterin molybdenumtransferase"/>
    <property type="match status" value="1"/>
</dbReference>
<organism evidence="11 12">
    <name type="scientific">Methanobrevibacter filiformis</name>
    <dbReference type="NCBI Taxonomy" id="55758"/>
    <lineage>
        <taxon>Archaea</taxon>
        <taxon>Methanobacteriati</taxon>
        <taxon>Methanobacteriota</taxon>
        <taxon>Methanomada group</taxon>
        <taxon>Methanobacteria</taxon>
        <taxon>Methanobacteriales</taxon>
        <taxon>Methanobacteriaceae</taxon>
        <taxon>Methanobrevibacter</taxon>
    </lineage>
</organism>
<dbReference type="InterPro" id="IPR008284">
    <property type="entry name" value="MoCF_biosynth_CS"/>
</dbReference>
<dbReference type="Gene3D" id="2.170.190.11">
    <property type="entry name" value="Molybdopterin biosynthesis moea protein, domain 3"/>
    <property type="match status" value="1"/>
</dbReference>
<dbReference type="InterPro" id="IPR036135">
    <property type="entry name" value="MoeA_linker/N_sf"/>
</dbReference>
<evidence type="ECO:0000256" key="1">
    <source>
        <dbReference type="ARBA" id="ARBA00001946"/>
    </source>
</evidence>
<dbReference type="GO" id="GO:0061599">
    <property type="term" value="F:molybdopterin molybdotransferase activity"/>
    <property type="evidence" value="ECO:0007669"/>
    <property type="project" value="UniProtKB-EC"/>
</dbReference>
<evidence type="ECO:0000313" key="12">
    <source>
        <dbReference type="Proteomes" id="UP000077066"/>
    </source>
</evidence>
<dbReference type="PANTHER" id="PTHR10192">
    <property type="entry name" value="MOLYBDOPTERIN BIOSYNTHESIS PROTEIN"/>
    <property type="match status" value="1"/>
</dbReference>
<gene>
    <name evidence="11" type="primary">moeA_1</name>
    <name evidence="11" type="ORF">MBFIL_02250</name>
</gene>
<sequence>MGTEYLKIKEAKEAKKIIDNLFNELYKIKCEEILLENSYYRITYDNIKSSIAIPPFNKSLKDGFAVKAKDTFGASDDNPKTFKIIDTVEAGSFSEKTLKNGEAIEISTGAPVPKGSDAIAMVEYSEKVQDGPESEVAIYKSVSPSQDIAKKGSDIEKNKPLISAKTKLSPVKIGVLSAQGLNKVKVYKKLEISVISTGNELLTQEDTINYGKIYDINTNTIKNSVISCGCEAKVQGIIKDNYNKLRNKIETSLKTSDIVITSGGTSAGVGDVLKDVIEDIGEVIIHGISIKPGKPTLIGKVNGKLVIGLPGNPVGAIIVFNVFIAPNLRKLVGLNPAAKNKKIRVKLSKRIHSSKGRVQYLLIEIKDNKAYPILKDSGAINALSYAEGYIKVPKSVELIDADEIVEAYLF</sequence>
<dbReference type="SUPFAM" id="SSF63867">
    <property type="entry name" value="MoeA C-terminal domain-like"/>
    <property type="match status" value="1"/>
</dbReference>
<dbReference type="InterPro" id="IPR036688">
    <property type="entry name" value="MoeA_C_domain_IV_sf"/>
</dbReference>
<dbReference type="Proteomes" id="UP000077066">
    <property type="component" value="Unassembled WGS sequence"/>
</dbReference>
<dbReference type="SMART" id="SM00852">
    <property type="entry name" value="MoCF_biosynth"/>
    <property type="match status" value="1"/>
</dbReference>
<dbReference type="InterPro" id="IPR001453">
    <property type="entry name" value="MoaB/Mog_dom"/>
</dbReference>
<dbReference type="CDD" id="cd00887">
    <property type="entry name" value="MoeA"/>
    <property type="match status" value="1"/>
</dbReference>
<dbReference type="InterPro" id="IPR038987">
    <property type="entry name" value="MoeA-like"/>
</dbReference>
<feature type="domain" description="MoaB/Mog" evidence="10">
    <location>
        <begin position="193"/>
        <end position="330"/>
    </location>
</feature>
<comment type="catalytic activity">
    <reaction evidence="9">
        <text>adenylyl-molybdopterin + molybdate = Mo-molybdopterin + AMP + H(+)</text>
        <dbReference type="Rhea" id="RHEA:35047"/>
        <dbReference type="ChEBI" id="CHEBI:15378"/>
        <dbReference type="ChEBI" id="CHEBI:36264"/>
        <dbReference type="ChEBI" id="CHEBI:62727"/>
        <dbReference type="ChEBI" id="CHEBI:71302"/>
        <dbReference type="ChEBI" id="CHEBI:456215"/>
        <dbReference type="EC" id="2.10.1.1"/>
    </reaction>
</comment>
<evidence type="ECO:0000256" key="6">
    <source>
        <dbReference type="ARBA" id="ARBA00022723"/>
    </source>
</evidence>
<dbReference type="SUPFAM" id="SSF53218">
    <property type="entry name" value="Molybdenum cofactor biosynthesis proteins"/>
    <property type="match status" value="1"/>
</dbReference>
<dbReference type="OrthoDB" id="31371at2157"/>
<keyword evidence="6" id="KW-0479">Metal-binding</keyword>